<evidence type="ECO:0000313" key="4">
    <source>
        <dbReference type="Proteomes" id="UP000223606"/>
    </source>
</evidence>
<gene>
    <name evidence="3" type="ORF">HDIA_2182</name>
</gene>
<evidence type="ECO:0000256" key="1">
    <source>
        <dbReference type="SAM" id="SignalP"/>
    </source>
</evidence>
<dbReference type="KEGG" id="hdi:HDIA_2182"/>
<accession>A0A2C9D651</accession>
<keyword evidence="4" id="KW-1185">Reference proteome</keyword>
<dbReference type="Pfam" id="PF11845">
    <property type="entry name" value="Tll0287-like"/>
    <property type="match status" value="1"/>
</dbReference>
<keyword evidence="1" id="KW-0732">Signal</keyword>
<feature type="chain" id="PRO_5012474391" description="Tll0287-like domain-containing protein" evidence="1">
    <location>
        <begin position="29"/>
        <end position="254"/>
    </location>
</feature>
<dbReference type="RefSeq" id="WP_245884238.1">
    <property type="nucleotide sequence ID" value="NZ_LT960614.1"/>
</dbReference>
<dbReference type="InterPro" id="IPR021796">
    <property type="entry name" value="Tll0287-like_dom"/>
</dbReference>
<proteinExistence type="predicted"/>
<feature type="signal peptide" evidence="1">
    <location>
        <begin position="1"/>
        <end position="28"/>
    </location>
</feature>
<dbReference type="EMBL" id="LT960614">
    <property type="protein sequence ID" value="SON55723.1"/>
    <property type="molecule type" value="Genomic_DNA"/>
</dbReference>
<reference evidence="4" key="1">
    <citation type="submission" date="2017-09" db="EMBL/GenBank/DDBJ databases">
        <title>Genome sequence of Nannocystis excedens DSM 71.</title>
        <authorList>
            <person name="Blom J."/>
        </authorList>
    </citation>
    <scope>NUCLEOTIDE SEQUENCE [LARGE SCALE GENOMIC DNA]</scope>
    <source>
        <strain evidence="4">type strain: E19</strain>
    </source>
</reference>
<name>A0A2C9D651_9HYPH</name>
<dbReference type="AlphaFoldDB" id="A0A2C9D651"/>
<evidence type="ECO:0000259" key="2">
    <source>
        <dbReference type="Pfam" id="PF11845"/>
    </source>
</evidence>
<dbReference type="Proteomes" id="UP000223606">
    <property type="component" value="Chromosome 1"/>
</dbReference>
<organism evidence="3 4">
    <name type="scientific">Hartmannibacter diazotrophicus</name>
    <dbReference type="NCBI Taxonomy" id="1482074"/>
    <lineage>
        <taxon>Bacteria</taxon>
        <taxon>Pseudomonadati</taxon>
        <taxon>Pseudomonadota</taxon>
        <taxon>Alphaproteobacteria</taxon>
        <taxon>Hyphomicrobiales</taxon>
        <taxon>Pleomorphomonadaceae</taxon>
        <taxon>Hartmannibacter</taxon>
    </lineage>
</organism>
<protein>
    <recommendedName>
        <fullName evidence="2">Tll0287-like domain-containing protein</fullName>
    </recommendedName>
</protein>
<evidence type="ECO:0000313" key="3">
    <source>
        <dbReference type="EMBL" id="SON55723.1"/>
    </source>
</evidence>
<feature type="domain" description="Tll0287-like" evidence="2">
    <location>
        <begin position="99"/>
        <end position="252"/>
    </location>
</feature>
<sequence length="254" mass="27725">MARFSVSIMLFFNAFLLVSLTAVRPASAEDPLAAFIEEGNRMADVLRAGRSVVSNNQSLINDPAIGDKHLSSHVFLQKVTDAYRKAHGTGPLDGDLNEHQRQLIKAQLQAMAEVVDENQDLINTEGMGFKGFIPAVFARLVNERFGEKMGIEAAVKVTAPADLVRNRKALPDAWESEILEQKFRSGDWEHGKPFFESVTSDGKTDFRLLIPEYYSASCLSCHGGPKGEMDVTGFPKEGGAEGDLAGAISIRLAQ</sequence>